<feature type="binding site" evidence="11">
    <location>
        <position position="117"/>
    </location>
    <ligand>
        <name>ATP</name>
        <dbReference type="ChEBI" id="CHEBI:30616"/>
    </ligand>
</feature>
<evidence type="ECO:0000313" key="12">
    <source>
        <dbReference type="EMBL" id="OCL33899.1"/>
    </source>
</evidence>
<evidence type="ECO:0000256" key="11">
    <source>
        <dbReference type="HAMAP-Rule" id="MF_00228"/>
    </source>
</evidence>
<evidence type="ECO:0000256" key="3">
    <source>
        <dbReference type="ARBA" id="ARBA00004868"/>
    </source>
</evidence>
<name>A0A1C0AMB2_9ACTN</name>
<keyword evidence="13" id="KW-1185">Reference proteome</keyword>
<evidence type="ECO:0000256" key="7">
    <source>
        <dbReference type="ARBA" id="ARBA00022777"/>
    </source>
</evidence>
<feature type="binding site" evidence="11">
    <location>
        <position position="190"/>
    </location>
    <ligand>
        <name>substrate</name>
    </ligand>
</feature>
<dbReference type="Pfam" id="PF02110">
    <property type="entry name" value="HK"/>
    <property type="match status" value="1"/>
</dbReference>
<dbReference type="EMBL" id="MBQD01000021">
    <property type="protein sequence ID" value="OCL33899.1"/>
    <property type="molecule type" value="Genomic_DNA"/>
</dbReference>
<keyword evidence="6 11" id="KW-0547">Nucleotide-binding</keyword>
<keyword evidence="4 11" id="KW-0808">Transferase</keyword>
<dbReference type="NCBIfam" id="NF006830">
    <property type="entry name" value="PRK09355.1"/>
    <property type="match status" value="1"/>
</dbReference>
<keyword evidence="8 11" id="KW-0067">ATP-binding</keyword>
<dbReference type="GO" id="GO:0005524">
    <property type="term" value="F:ATP binding"/>
    <property type="evidence" value="ECO:0007669"/>
    <property type="project" value="UniProtKB-UniRule"/>
</dbReference>
<evidence type="ECO:0000256" key="8">
    <source>
        <dbReference type="ARBA" id="ARBA00022840"/>
    </source>
</evidence>
<keyword evidence="7 11" id="KW-0418">Kinase</keyword>
<dbReference type="InterPro" id="IPR029056">
    <property type="entry name" value="Ribokinase-like"/>
</dbReference>
<comment type="caution">
    <text evidence="12">The sequence shown here is derived from an EMBL/GenBank/DDBJ whole genome shotgun (WGS) entry which is preliminary data.</text>
</comment>
<dbReference type="GO" id="GO:0004417">
    <property type="term" value="F:hydroxyethylthiazole kinase activity"/>
    <property type="evidence" value="ECO:0007669"/>
    <property type="project" value="UniProtKB-UniRule"/>
</dbReference>
<dbReference type="Proteomes" id="UP000093501">
    <property type="component" value="Unassembled WGS sequence"/>
</dbReference>
<dbReference type="EC" id="2.7.1.50" evidence="11"/>
<evidence type="ECO:0000256" key="9">
    <source>
        <dbReference type="ARBA" id="ARBA00022842"/>
    </source>
</evidence>
<dbReference type="UniPathway" id="UPA00060">
    <property type="reaction ID" value="UER00139"/>
</dbReference>
<keyword evidence="10 11" id="KW-0784">Thiamine biosynthesis</keyword>
<keyword evidence="5 11" id="KW-0479">Metal-binding</keyword>
<dbReference type="InterPro" id="IPR000417">
    <property type="entry name" value="Hyethyz_kinase"/>
</dbReference>
<dbReference type="CDD" id="cd01170">
    <property type="entry name" value="THZ_kinase"/>
    <property type="match status" value="1"/>
</dbReference>
<evidence type="ECO:0000313" key="13">
    <source>
        <dbReference type="Proteomes" id="UP000093501"/>
    </source>
</evidence>
<keyword evidence="9 11" id="KW-0460">Magnesium</keyword>
<gene>
    <name evidence="11" type="primary">thiM</name>
    <name evidence="12" type="ORF">BCR15_04515</name>
</gene>
<feature type="binding site" evidence="11">
    <location>
        <position position="163"/>
    </location>
    <ligand>
        <name>ATP</name>
        <dbReference type="ChEBI" id="CHEBI:30616"/>
    </ligand>
</feature>
<dbReference type="GO" id="GO:0009228">
    <property type="term" value="P:thiamine biosynthetic process"/>
    <property type="evidence" value="ECO:0007669"/>
    <property type="project" value="UniProtKB-KW"/>
</dbReference>
<accession>A0A1C0AMB2</accession>
<dbReference type="HAMAP" id="MF_00228">
    <property type="entry name" value="Thz_kinase"/>
    <property type="match status" value="1"/>
</dbReference>
<dbReference type="GO" id="GO:0009229">
    <property type="term" value="P:thiamine diphosphate biosynthetic process"/>
    <property type="evidence" value="ECO:0007669"/>
    <property type="project" value="UniProtKB-UniRule"/>
</dbReference>
<evidence type="ECO:0000256" key="10">
    <source>
        <dbReference type="ARBA" id="ARBA00022977"/>
    </source>
</evidence>
<dbReference type="SUPFAM" id="SSF53613">
    <property type="entry name" value="Ribokinase-like"/>
    <property type="match status" value="1"/>
</dbReference>
<reference evidence="13" key="1">
    <citation type="submission" date="2016-07" db="EMBL/GenBank/DDBJ databases">
        <authorList>
            <person name="Florea S."/>
            <person name="Webb J.S."/>
            <person name="Jaromczyk J."/>
            <person name="Schardl C.L."/>
        </authorList>
    </citation>
    <scope>NUCLEOTIDE SEQUENCE [LARGE SCALE GENOMIC DNA]</scope>
    <source>
        <strain evidence="13">IPBSL-7</strain>
    </source>
</reference>
<organism evidence="12 13">
    <name type="scientific">Tessaracoccus lapidicaptus</name>
    <dbReference type="NCBI Taxonomy" id="1427523"/>
    <lineage>
        <taxon>Bacteria</taxon>
        <taxon>Bacillati</taxon>
        <taxon>Actinomycetota</taxon>
        <taxon>Actinomycetes</taxon>
        <taxon>Propionibacteriales</taxon>
        <taxon>Propionibacteriaceae</taxon>
        <taxon>Tessaracoccus</taxon>
    </lineage>
</organism>
<comment type="pathway">
    <text evidence="3 11">Cofactor biosynthesis; thiamine diphosphate biosynthesis; 4-methyl-5-(2-phosphoethyl)-thiazole from 5-(2-hydroxyethyl)-4-methylthiazole: step 1/1.</text>
</comment>
<evidence type="ECO:0000256" key="1">
    <source>
        <dbReference type="ARBA" id="ARBA00001771"/>
    </source>
</evidence>
<dbReference type="GO" id="GO:0000287">
    <property type="term" value="F:magnesium ion binding"/>
    <property type="evidence" value="ECO:0007669"/>
    <property type="project" value="UniProtKB-UniRule"/>
</dbReference>
<protein>
    <recommendedName>
        <fullName evidence="11">Hydroxyethylthiazole kinase</fullName>
        <ecNumber evidence="11">2.7.1.50</ecNumber>
    </recommendedName>
    <alternativeName>
        <fullName evidence="11">4-methyl-5-beta-hydroxyethylthiazole kinase</fullName>
        <shortName evidence="11">TH kinase</shortName>
        <shortName evidence="11">Thz kinase</shortName>
    </alternativeName>
</protein>
<comment type="cofactor">
    <cofactor evidence="2 11">
        <name>Mg(2+)</name>
        <dbReference type="ChEBI" id="CHEBI:18420"/>
    </cofactor>
</comment>
<dbReference type="AlphaFoldDB" id="A0A1C0AMB2"/>
<dbReference type="RefSeq" id="WP_068751656.1">
    <property type="nucleotide sequence ID" value="NZ_LR214441.1"/>
</dbReference>
<dbReference type="PIRSF" id="PIRSF000513">
    <property type="entry name" value="Thz_kinase"/>
    <property type="match status" value="1"/>
</dbReference>
<evidence type="ECO:0000256" key="2">
    <source>
        <dbReference type="ARBA" id="ARBA00001946"/>
    </source>
</evidence>
<evidence type="ECO:0000256" key="5">
    <source>
        <dbReference type="ARBA" id="ARBA00022723"/>
    </source>
</evidence>
<evidence type="ECO:0000256" key="6">
    <source>
        <dbReference type="ARBA" id="ARBA00022741"/>
    </source>
</evidence>
<comment type="function">
    <text evidence="11">Catalyzes the phosphorylation of the hydroxyl group of 4-methyl-5-beta-hydroxyethylthiazole (THZ).</text>
</comment>
<dbReference type="Gene3D" id="3.40.1190.20">
    <property type="match status" value="1"/>
</dbReference>
<feature type="binding site" evidence="11">
    <location>
        <position position="42"/>
    </location>
    <ligand>
        <name>substrate</name>
    </ligand>
</feature>
<comment type="catalytic activity">
    <reaction evidence="1 11">
        <text>5-(2-hydroxyethyl)-4-methylthiazole + ATP = 4-methyl-5-(2-phosphooxyethyl)-thiazole + ADP + H(+)</text>
        <dbReference type="Rhea" id="RHEA:24212"/>
        <dbReference type="ChEBI" id="CHEBI:15378"/>
        <dbReference type="ChEBI" id="CHEBI:17957"/>
        <dbReference type="ChEBI" id="CHEBI:30616"/>
        <dbReference type="ChEBI" id="CHEBI:58296"/>
        <dbReference type="ChEBI" id="CHEBI:456216"/>
        <dbReference type="EC" id="2.7.1.50"/>
    </reaction>
</comment>
<proteinExistence type="inferred from homology"/>
<comment type="similarity">
    <text evidence="11">Belongs to the Thz kinase family.</text>
</comment>
<dbReference type="PRINTS" id="PR01099">
    <property type="entry name" value="HYETHTZKNASE"/>
</dbReference>
<sequence>MTVSAILSAVRASTPLVHCMTNTVVPEVTANVLLAAGAAPAMIDLPEEAAIFATVASALLINVGNGLSEQHEGMRRAAAAADGAGTPWVLDPVAVGALPVRTQLARDLLAHRPTAIRGNASEILGLAGASGGGRGVDATDEVDAAIATAHRLSADTGAVVAISGPVDVIVSAGRTTRVTGGDPLMPLVIGTGCALGATVAAALGATRDTHAPHDAVVAAHALFGAAGLAAAELASHPGSFRTAWLDALHALTPDEVAALVTVEDEP</sequence>
<evidence type="ECO:0000256" key="4">
    <source>
        <dbReference type="ARBA" id="ARBA00022679"/>
    </source>
</evidence>